<evidence type="ECO:0000313" key="2">
    <source>
        <dbReference type="EMBL" id="MFC5654531.1"/>
    </source>
</evidence>
<keyword evidence="1" id="KW-0812">Transmembrane</keyword>
<organism evidence="2 3">
    <name type="scientific">Streptomyces nogalater</name>
    <dbReference type="NCBI Taxonomy" id="38314"/>
    <lineage>
        <taxon>Bacteria</taxon>
        <taxon>Bacillati</taxon>
        <taxon>Actinomycetota</taxon>
        <taxon>Actinomycetes</taxon>
        <taxon>Kitasatosporales</taxon>
        <taxon>Streptomycetaceae</taxon>
        <taxon>Streptomyces</taxon>
    </lineage>
</organism>
<name>A0ABW0W8K3_STRNO</name>
<evidence type="ECO:0000256" key="1">
    <source>
        <dbReference type="SAM" id="Phobius"/>
    </source>
</evidence>
<dbReference type="Proteomes" id="UP001596065">
    <property type="component" value="Unassembled WGS sequence"/>
</dbReference>
<gene>
    <name evidence="2" type="ORF">ACFP3J_03355</name>
</gene>
<comment type="caution">
    <text evidence="2">The sequence shown here is derived from an EMBL/GenBank/DDBJ whole genome shotgun (WGS) entry which is preliminary data.</text>
</comment>
<keyword evidence="3" id="KW-1185">Reference proteome</keyword>
<proteinExistence type="predicted"/>
<protein>
    <recommendedName>
        <fullName evidence="4">Minor tail protein</fullName>
    </recommendedName>
</protein>
<dbReference type="EMBL" id="JBHSOE010000003">
    <property type="protein sequence ID" value="MFC5654531.1"/>
    <property type="molecule type" value="Genomic_DNA"/>
</dbReference>
<sequence>MYLASSGTDALETISVAGGALGTVLTVAALARRIRPTLRRRVHRWDRLDQLLGDPDSTPPRPGVLEHVSALRQEVADVRESQEAVRALAAELVPNSGSSFRDAYNRDATYQQLVNQALAAKLGIELPAPPPRIVSHHDDDA</sequence>
<keyword evidence="1" id="KW-0472">Membrane</keyword>
<evidence type="ECO:0008006" key="4">
    <source>
        <dbReference type="Google" id="ProtNLM"/>
    </source>
</evidence>
<reference evidence="3" key="1">
    <citation type="journal article" date="2019" name="Int. J. Syst. Evol. Microbiol.">
        <title>The Global Catalogue of Microorganisms (GCM) 10K type strain sequencing project: providing services to taxonomists for standard genome sequencing and annotation.</title>
        <authorList>
            <consortium name="The Broad Institute Genomics Platform"/>
            <consortium name="The Broad Institute Genome Sequencing Center for Infectious Disease"/>
            <person name="Wu L."/>
            <person name="Ma J."/>
        </authorList>
    </citation>
    <scope>NUCLEOTIDE SEQUENCE [LARGE SCALE GENOMIC DNA]</scope>
    <source>
        <strain evidence="3">KCTC 5701</strain>
    </source>
</reference>
<evidence type="ECO:0000313" key="3">
    <source>
        <dbReference type="Proteomes" id="UP001596065"/>
    </source>
</evidence>
<feature type="transmembrane region" description="Helical" evidence="1">
    <location>
        <begin position="13"/>
        <end position="31"/>
    </location>
</feature>
<accession>A0ABW0W8K3</accession>
<dbReference type="RefSeq" id="WP_344347303.1">
    <property type="nucleotide sequence ID" value="NZ_BAAASM010000009.1"/>
</dbReference>
<keyword evidence="1" id="KW-1133">Transmembrane helix</keyword>